<feature type="domain" description="HTH cro/C1-type" evidence="7">
    <location>
        <begin position="7"/>
        <end position="62"/>
    </location>
</feature>
<reference evidence="8 9" key="1">
    <citation type="submission" date="2020-08" db="EMBL/GenBank/DDBJ databases">
        <title>Genomic Encyclopedia of Type Strains, Phase IV (KMG-IV): sequencing the most valuable type-strain genomes for metagenomic binning, comparative biology and taxonomic classification.</title>
        <authorList>
            <person name="Goeker M."/>
        </authorList>
    </citation>
    <scope>NUCLEOTIDE SEQUENCE [LARGE SCALE GENOMIC DNA]</scope>
    <source>
        <strain evidence="8 9">DSM 11590</strain>
    </source>
</reference>
<keyword evidence="1" id="KW-0645">Protease</keyword>
<dbReference type="PROSITE" id="PS50943">
    <property type="entry name" value="HTH_CROC1"/>
    <property type="match status" value="1"/>
</dbReference>
<dbReference type="PANTHER" id="PTHR40661:SF3">
    <property type="entry name" value="FELS-1 PROPHAGE TRANSCRIPTIONAL REGULATOR"/>
    <property type="match status" value="1"/>
</dbReference>
<dbReference type="GO" id="GO:0004252">
    <property type="term" value="F:serine-type endopeptidase activity"/>
    <property type="evidence" value="ECO:0007669"/>
    <property type="project" value="InterPro"/>
</dbReference>
<dbReference type="CDD" id="cd00093">
    <property type="entry name" value="HTH_XRE"/>
    <property type="match status" value="1"/>
</dbReference>
<evidence type="ECO:0000256" key="4">
    <source>
        <dbReference type="ARBA" id="ARBA00023125"/>
    </source>
</evidence>
<dbReference type="SUPFAM" id="SSF51306">
    <property type="entry name" value="LexA/Signal peptidase"/>
    <property type="match status" value="1"/>
</dbReference>
<keyword evidence="2" id="KW-0378">Hydrolase</keyword>
<evidence type="ECO:0000259" key="7">
    <source>
        <dbReference type="PROSITE" id="PS50943"/>
    </source>
</evidence>
<dbReference type="InterPro" id="IPR019756">
    <property type="entry name" value="Pept_S26A_signal_pept_1_Ser-AS"/>
</dbReference>
<name>A0A7X0DK98_NOVIT</name>
<dbReference type="CDD" id="cd06462">
    <property type="entry name" value="Peptidase_S24_S26"/>
    <property type="match status" value="1"/>
</dbReference>
<accession>A0A7X0DK98</accession>
<sequence>MTLIDTIRQALQSPGKSQRGLARAMGLDPAAVNRMLKGERQIKAHELTAIREYLGLPPAEDLPAPTIPRSPGASPGQTEPPGLPGWRQPPAFAEEFAMVPVYDARASAGPGAINTDAEPVCFSAFRWEWLRRVTQAPPDQLAVIQVAGDSMEPTLHHGDHVLIDRTVTRWTRDGLYVIRYAISDELMVKRLLWIPSSRTFSIRSDNPAYGNTDGVGPDDLSVVGRVLWLGRNIG</sequence>
<dbReference type="InterPro" id="IPR010982">
    <property type="entry name" value="Lambda_DNA-bd_dom_sf"/>
</dbReference>
<dbReference type="GO" id="GO:0006508">
    <property type="term" value="P:proteolysis"/>
    <property type="evidence" value="ECO:0007669"/>
    <property type="project" value="UniProtKB-KW"/>
</dbReference>
<evidence type="ECO:0000256" key="6">
    <source>
        <dbReference type="SAM" id="MobiDB-lite"/>
    </source>
</evidence>
<dbReference type="SUPFAM" id="SSF47413">
    <property type="entry name" value="lambda repressor-like DNA-binding domains"/>
    <property type="match status" value="1"/>
</dbReference>
<dbReference type="SMART" id="SM00530">
    <property type="entry name" value="HTH_XRE"/>
    <property type="match status" value="1"/>
</dbReference>
<gene>
    <name evidence="8" type="ORF">FHS48_000109</name>
</gene>
<keyword evidence="9" id="KW-1185">Reference proteome</keyword>
<comment type="caution">
    <text evidence="8">The sequence shown here is derived from an EMBL/GenBank/DDBJ whole genome shotgun (WGS) entry which is preliminary data.</text>
</comment>
<protein>
    <submittedName>
        <fullName evidence="8">Phage repressor protein C with HTH and peptisase S24 domain</fullName>
    </submittedName>
</protein>
<dbReference type="PROSITE" id="PS00501">
    <property type="entry name" value="SPASE_I_1"/>
    <property type="match status" value="1"/>
</dbReference>
<dbReference type="InterPro" id="IPR001387">
    <property type="entry name" value="Cro/C1-type_HTH"/>
</dbReference>
<dbReference type="InterPro" id="IPR036286">
    <property type="entry name" value="LexA/Signal_pep-like_sf"/>
</dbReference>
<dbReference type="EMBL" id="JACIIX010000001">
    <property type="protein sequence ID" value="MBB6208728.1"/>
    <property type="molecule type" value="Genomic_DNA"/>
</dbReference>
<dbReference type="RefSeq" id="WP_184259997.1">
    <property type="nucleotide sequence ID" value="NZ_JACIIX010000001.1"/>
</dbReference>
<evidence type="ECO:0000313" key="9">
    <source>
        <dbReference type="Proteomes" id="UP000544872"/>
    </source>
</evidence>
<keyword evidence="4" id="KW-0238">DNA-binding</keyword>
<dbReference type="GO" id="GO:0016020">
    <property type="term" value="C:membrane"/>
    <property type="evidence" value="ECO:0007669"/>
    <property type="project" value="InterPro"/>
</dbReference>
<evidence type="ECO:0000313" key="8">
    <source>
        <dbReference type="EMBL" id="MBB6208728.1"/>
    </source>
</evidence>
<evidence type="ECO:0000256" key="5">
    <source>
        <dbReference type="ARBA" id="ARBA00023163"/>
    </source>
</evidence>
<dbReference type="Pfam" id="PF00717">
    <property type="entry name" value="Peptidase_S24"/>
    <property type="match status" value="1"/>
</dbReference>
<dbReference type="Pfam" id="PF01381">
    <property type="entry name" value="HTH_3"/>
    <property type="match status" value="1"/>
</dbReference>
<dbReference type="InterPro" id="IPR015927">
    <property type="entry name" value="Peptidase_S24_S26A/B/C"/>
</dbReference>
<dbReference type="Gene3D" id="2.10.109.10">
    <property type="entry name" value="Umud Fragment, subunit A"/>
    <property type="match status" value="1"/>
</dbReference>
<dbReference type="GO" id="GO:0003677">
    <property type="term" value="F:DNA binding"/>
    <property type="evidence" value="ECO:0007669"/>
    <property type="project" value="UniProtKB-KW"/>
</dbReference>
<keyword evidence="5" id="KW-0804">Transcription</keyword>
<proteinExistence type="predicted"/>
<evidence type="ECO:0000256" key="1">
    <source>
        <dbReference type="ARBA" id="ARBA00022670"/>
    </source>
</evidence>
<dbReference type="AlphaFoldDB" id="A0A7X0DK98"/>
<feature type="region of interest" description="Disordered" evidence="6">
    <location>
        <begin position="59"/>
        <end position="89"/>
    </location>
</feature>
<dbReference type="Gene3D" id="1.10.260.40">
    <property type="entry name" value="lambda repressor-like DNA-binding domains"/>
    <property type="match status" value="1"/>
</dbReference>
<keyword evidence="3" id="KW-0805">Transcription regulation</keyword>
<dbReference type="Proteomes" id="UP000544872">
    <property type="component" value="Unassembled WGS sequence"/>
</dbReference>
<evidence type="ECO:0000256" key="2">
    <source>
        <dbReference type="ARBA" id="ARBA00022801"/>
    </source>
</evidence>
<organism evidence="8 9">
    <name type="scientific">Novispirillum itersonii</name>
    <name type="common">Aquaspirillum itersonii</name>
    <dbReference type="NCBI Taxonomy" id="189"/>
    <lineage>
        <taxon>Bacteria</taxon>
        <taxon>Pseudomonadati</taxon>
        <taxon>Pseudomonadota</taxon>
        <taxon>Alphaproteobacteria</taxon>
        <taxon>Rhodospirillales</taxon>
        <taxon>Novispirillaceae</taxon>
        <taxon>Novispirillum</taxon>
    </lineage>
</organism>
<evidence type="ECO:0000256" key="3">
    <source>
        <dbReference type="ARBA" id="ARBA00023015"/>
    </source>
</evidence>
<dbReference type="PANTHER" id="PTHR40661">
    <property type="match status" value="1"/>
</dbReference>